<evidence type="ECO:0000256" key="11">
    <source>
        <dbReference type="ARBA" id="ARBA00023180"/>
    </source>
</evidence>
<dbReference type="OMA" id="MGNTMNG"/>
<evidence type="ECO:0000313" key="15">
    <source>
        <dbReference type="EMBL" id="KAF5774846.1"/>
    </source>
</evidence>
<comment type="similarity">
    <text evidence="2">Belongs to the RLP family.</text>
</comment>
<dbReference type="Gramene" id="mRNA:HanXRQr2_Chr13g0605371">
    <property type="protein sequence ID" value="CDS:HanXRQr2_Chr13g0605371.1"/>
    <property type="gene ID" value="HanXRQr2_Chr13g0605371"/>
</dbReference>
<accession>A0A251SYW1</accession>
<keyword evidence="6 12" id="KW-0732">Signal</keyword>
<keyword evidence="15" id="KW-0808">Transferase</keyword>
<dbReference type="InterPro" id="IPR046956">
    <property type="entry name" value="RLP23-like"/>
</dbReference>
<dbReference type="InterPro" id="IPR032675">
    <property type="entry name" value="LRR_dom_sf"/>
</dbReference>
<sequence>METSFLIIFTFLFLQRFGTSRNTMISTSSNVTCIERERLSLLVFKQTLTDRFNLLSTWTGVEGCEWQGVGCDSRNRHVVKLDLRASTSLKTDANLLQGELSPSLQNLKHLLYLDLSMNGFSGNIPEFLGSFEHLKYLNLSCSGLGGVVPHHLGNLSRLQYLDLRNSFVLDQIHYDNHRTGSRFVKFSKVSIMDGLGWVSSLSSLRHLDLSGVTIGKHIDWFHPVNMLPSLLTLNLAYSDIDIPSIKFVNFTSLNSLDLSGNGISSTIPIWLSNLTGLMHLNLYSNDFHGKIPDFLGTFRELASIDLSSNSLNASIPDMLCNLSSLVHLQLSRNMFSGPIPANLGLLSRIEDLYLYNNQLSGNIPMSLGQLSKLKNLDLSDNSLVGVLSETHFTKLNNLSYLALKSNPLALNFSTQWIPPFQLQMFFASSCNIGPHFPNWLQTQTNLQRLDLSNSSIRDSLPKWFENILSRISELDLSYNQISGKLPRFHGNSSNQILKMNSNKFDGSLATFPSNVKYLDLSHNLLSGHIPQTDGTMNPNLGIL</sequence>
<keyword evidence="7" id="KW-0677">Repeat</keyword>
<feature type="domain" description="Leucine-rich repeat-containing N-terminal plant-type" evidence="13">
    <location>
        <begin position="36"/>
        <end position="72"/>
    </location>
</feature>
<keyword evidence="17" id="KW-1185">Reference proteome</keyword>
<evidence type="ECO:0000256" key="8">
    <source>
        <dbReference type="ARBA" id="ARBA00022989"/>
    </source>
</evidence>
<dbReference type="Pfam" id="PF00560">
    <property type="entry name" value="LRR_1"/>
    <property type="match status" value="4"/>
</dbReference>
<dbReference type="EC" id="2.7.11.1" evidence="15"/>
<dbReference type="SUPFAM" id="SSF52047">
    <property type="entry name" value="RNI-like"/>
    <property type="match status" value="1"/>
</dbReference>
<evidence type="ECO:0000313" key="16">
    <source>
        <dbReference type="EMBL" id="OTG02781.1"/>
    </source>
</evidence>
<organism evidence="16 17">
    <name type="scientific">Helianthus annuus</name>
    <name type="common">Common sunflower</name>
    <dbReference type="NCBI Taxonomy" id="4232"/>
    <lineage>
        <taxon>Eukaryota</taxon>
        <taxon>Viridiplantae</taxon>
        <taxon>Streptophyta</taxon>
        <taxon>Embryophyta</taxon>
        <taxon>Tracheophyta</taxon>
        <taxon>Spermatophyta</taxon>
        <taxon>Magnoliopsida</taxon>
        <taxon>eudicotyledons</taxon>
        <taxon>Gunneridae</taxon>
        <taxon>Pentapetalae</taxon>
        <taxon>asterids</taxon>
        <taxon>campanulids</taxon>
        <taxon>Asterales</taxon>
        <taxon>Asteraceae</taxon>
        <taxon>Asteroideae</taxon>
        <taxon>Heliantheae alliance</taxon>
        <taxon>Heliantheae</taxon>
        <taxon>Helianthus</taxon>
    </lineage>
</organism>
<evidence type="ECO:0000256" key="3">
    <source>
        <dbReference type="ARBA" id="ARBA00022475"/>
    </source>
</evidence>
<reference evidence="16" key="2">
    <citation type="submission" date="2017-02" db="EMBL/GenBank/DDBJ databases">
        <title>Sunflower complete genome.</title>
        <authorList>
            <person name="Langlade N."/>
            <person name="Munos S."/>
        </authorList>
    </citation>
    <scope>NUCLEOTIDE SEQUENCE [LARGE SCALE GENOMIC DNA]</scope>
    <source>
        <tissue evidence="16">Leaves</tissue>
    </source>
</reference>
<protein>
    <submittedName>
        <fullName evidence="15">Non-specific serine/threonine protein kinase</fullName>
        <ecNumber evidence="15">2.7.11.1</ecNumber>
    </submittedName>
    <submittedName>
        <fullName evidence="16">Putative leucine-rich repeat protein, plant-type</fullName>
    </submittedName>
</protein>
<proteinExistence type="inferred from homology"/>
<evidence type="ECO:0000256" key="1">
    <source>
        <dbReference type="ARBA" id="ARBA00004251"/>
    </source>
</evidence>
<evidence type="ECO:0000313" key="17">
    <source>
        <dbReference type="Proteomes" id="UP000215914"/>
    </source>
</evidence>
<evidence type="ECO:0000256" key="2">
    <source>
        <dbReference type="ARBA" id="ARBA00009592"/>
    </source>
</evidence>
<dbReference type="PANTHER" id="PTHR48063:SF106">
    <property type="entry name" value="LEUCINE-RICH REPEAT DOMAIN, L DOMAIN-LIKE PROTEIN-RELATED"/>
    <property type="match status" value="1"/>
</dbReference>
<keyword evidence="8" id="KW-1133">Transmembrane helix</keyword>
<keyword evidence="9" id="KW-0472">Membrane</keyword>
<evidence type="ECO:0000256" key="6">
    <source>
        <dbReference type="ARBA" id="ARBA00022729"/>
    </source>
</evidence>
<dbReference type="FunFam" id="3.80.10.10:FF:000221">
    <property type="entry name" value="Leucine-rich repeat receptor-like protein kinase PXL1"/>
    <property type="match status" value="1"/>
</dbReference>
<reference evidence="15" key="3">
    <citation type="submission" date="2020-06" db="EMBL/GenBank/DDBJ databases">
        <title>Helianthus annuus Genome sequencing and assembly Release 2.</title>
        <authorList>
            <person name="Gouzy J."/>
            <person name="Langlade N."/>
            <person name="Munos S."/>
        </authorList>
    </citation>
    <scope>NUCLEOTIDE SEQUENCE</scope>
    <source>
        <tissue evidence="15">Leaves</tissue>
    </source>
</reference>
<evidence type="ECO:0000256" key="4">
    <source>
        <dbReference type="ARBA" id="ARBA00022614"/>
    </source>
</evidence>
<keyword evidence="15" id="KW-0723">Serine/threonine-protein kinase</keyword>
<keyword evidence="10" id="KW-0675">Receptor</keyword>
<gene>
    <name evidence="16" type="ORF">HannXRQ_Chr13g0416871</name>
    <name evidence="15" type="ORF">HanXRQr2_Chr13g0605371</name>
</gene>
<dbReference type="AlphaFoldDB" id="A0A251SYW1"/>
<evidence type="ECO:0000256" key="5">
    <source>
        <dbReference type="ARBA" id="ARBA00022692"/>
    </source>
</evidence>
<keyword evidence="5" id="KW-0812">Transmembrane</keyword>
<keyword evidence="15" id="KW-0418">Kinase</keyword>
<feature type="chain" id="PRO_5041059837" evidence="12">
    <location>
        <begin position="21"/>
        <end position="543"/>
    </location>
</feature>
<evidence type="ECO:0000256" key="9">
    <source>
        <dbReference type="ARBA" id="ARBA00023136"/>
    </source>
</evidence>
<dbReference type="Proteomes" id="UP000215914">
    <property type="component" value="Chromosome 13"/>
</dbReference>
<comment type="subcellular location">
    <subcellularLocation>
        <location evidence="1">Cell membrane</location>
        <topology evidence="1">Single-pass type I membrane protein</topology>
    </subcellularLocation>
</comment>
<dbReference type="Pfam" id="PF08263">
    <property type="entry name" value="LRRNT_2"/>
    <property type="match status" value="1"/>
</dbReference>
<dbReference type="PRINTS" id="PR00019">
    <property type="entry name" value="LEURICHRPT"/>
</dbReference>
<name>A0A251SYW1_HELAN</name>
<dbReference type="InParanoid" id="A0A251SYW1"/>
<evidence type="ECO:0000259" key="14">
    <source>
        <dbReference type="Pfam" id="PF23598"/>
    </source>
</evidence>
<dbReference type="InterPro" id="IPR013210">
    <property type="entry name" value="LRR_N_plant-typ"/>
</dbReference>
<dbReference type="EMBL" id="MNCJ02000328">
    <property type="protein sequence ID" value="KAF5774846.1"/>
    <property type="molecule type" value="Genomic_DNA"/>
</dbReference>
<evidence type="ECO:0000259" key="13">
    <source>
        <dbReference type="Pfam" id="PF08263"/>
    </source>
</evidence>
<reference evidence="15 17" key="1">
    <citation type="journal article" date="2017" name="Nature">
        <title>The sunflower genome provides insights into oil metabolism, flowering and Asterid evolution.</title>
        <authorList>
            <person name="Badouin H."/>
            <person name="Gouzy J."/>
            <person name="Grassa C.J."/>
            <person name="Murat F."/>
            <person name="Staton S.E."/>
            <person name="Cottret L."/>
            <person name="Lelandais-Briere C."/>
            <person name="Owens G.L."/>
            <person name="Carrere S."/>
            <person name="Mayjonade B."/>
            <person name="Legrand L."/>
            <person name="Gill N."/>
            <person name="Kane N.C."/>
            <person name="Bowers J.E."/>
            <person name="Hubner S."/>
            <person name="Bellec A."/>
            <person name="Berard A."/>
            <person name="Berges H."/>
            <person name="Blanchet N."/>
            <person name="Boniface M.C."/>
            <person name="Brunel D."/>
            <person name="Catrice O."/>
            <person name="Chaidir N."/>
            <person name="Claudel C."/>
            <person name="Donnadieu C."/>
            <person name="Faraut T."/>
            <person name="Fievet G."/>
            <person name="Helmstetter N."/>
            <person name="King M."/>
            <person name="Knapp S.J."/>
            <person name="Lai Z."/>
            <person name="Le Paslier M.C."/>
            <person name="Lippi Y."/>
            <person name="Lorenzon L."/>
            <person name="Mandel J.R."/>
            <person name="Marage G."/>
            <person name="Marchand G."/>
            <person name="Marquand E."/>
            <person name="Bret-Mestries E."/>
            <person name="Morien E."/>
            <person name="Nambeesan S."/>
            <person name="Nguyen T."/>
            <person name="Pegot-Espagnet P."/>
            <person name="Pouilly N."/>
            <person name="Raftis F."/>
            <person name="Sallet E."/>
            <person name="Schiex T."/>
            <person name="Thomas J."/>
            <person name="Vandecasteele C."/>
            <person name="Vares D."/>
            <person name="Vear F."/>
            <person name="Vautrin S."/>
            <person name="Crespi M."/>
            <person name="Mangin B."/>
            <person name="Burke J.M."/>
            <person name="Salse J."/>
            <person name="Munos S."/>
            <person name="Vincourt P."/>
            <person name="Rieseberg L.H."/>
            <person name="Langlade N.B."/>
        </authorList>
    </citation>
    <scope>NUCLEOTIDE SEQUENCE [LARGE SCALE GENOMIC DNA]</scope>
    <source>
        <strain evidence="17">cv. SF193</strain>
        <tissue evidence="15">Leaves</tissue>
    </source>
</reference>
<dbReference type="Gene3D" id="3.80.10.10">
    <property type="entry name" value="Ribonuclease Inhibitor"/>
    <property type="match status" value="2"/>
</dbReference>
<feature type="domain" description="Disease resistance R13L4/SHOC-2-like LRR" evidence="14">
    <location>
        <begin position="248"/>
        <end position="452"/>
    </location>
</feature>
<dbReference type="GO" id="GO:0005886">
    <property type="term" value="C:plasma membrane"/>
    <property type="evidence" value="ECO:0007669"/>
    <property type="project" value="UniProtKB-SubCell"/>
</dbReference>
<dbReference type="EMBL" id="CM007902">
    <property type="protein sequence ID" value="OTG02781.1"/>
    <property type="molecule type" value="Genomic_DNA"/>
</dbReference>
<keyword evidence="3" id="KW-1003">Cell membrane</keyword>
<dbReference type="PANTHER" id="PTHR48063">
    <property type="entry name" value="LRR RECEPTOR-LIKE KINASE"/>
    <property type="match status" value="1"/>
</dbReference>
<feature type="signal peptide" evidence="12">
    <location>
        <begin position="1"/>
        <end position="20"/>
    </location>
</feature>
<dbReference type="GO" id="GO:0004674">
    <property type="term" value="F:protein serine/threonine kinase activity"/>
    <property type="evidence" value="ECO:0007669"/>
    <property type="project" value="UniProtKB-KW"/>
</dbReference>
<evidence type="ECO:0000256" key="10">
    <source>
        <dbReference type="ARBA" id="ARBA00023170"/>
    </source>
</evidence>
<dbReference type="InterPro" id="IPR055414">
    <property type="entry name" value="LRR_R13L4/SHOC2-like"/>
</dbReference>
<dbReference type="Pfam" id="PF23598">
    <property type="entry name" value="LRR_14"/>
    <property type="match status" value="1"/>
</dbReference>
<keyword evidence="4" id="KW-0433">Leucine-rich repeat</keyword>
<dbReference type="FunFam" id="3.80.10.10:FF:001347">
    <property type="entry name" value="LRR receptor-like serine/threonine-protein kinase GSO2"/>
    <property type="match status" value="1"/>
</dbReference>
<dbReference type="InterPro" id="IPR001611">
    <property type="entry name" value="Leu-rich_rpt"/>
</dbReference>
<dbReference type="STRING" id="4232.A0A251SYW1"/>
<keyword evidence="11" id="KW-0325">Glycoprotein</keyword>
<evidence type="ECO:0000256" key="12">
    <source>
        <dbReference type="SAM" id="SignalP"/>
    </source>
</evidence>
<evidence type="ECO:0000256" key="7">
    <source>
        <dbReference type="ARBA" id="ARBA00022737"/>
    </source>
</evidence>